<dbReference type="Proteomes" id="UP000785679">
    <property type="component" value="Unassembled WGS sequence"/>
</dbReference>
<sequence length="146" mass="16838">MNFFKTRNITCSCAVKGTVSLTMSLRQRCKRKFCLIMLYIRFADSSVGLNPAQDSLHALLSVGLNLLGMSILQYQPCENFKRKAKVQTSLIMLYCYMRSITELYRSNQEFSKIGNLLLPYNFFQGYALLWLKPRPYAPFVSMFLSA</sequence>
<dbReference type="EMBL" id="RRYP01002238">
    <property type="protein sequence ID" value="TNV85003.1"/>
    <property type="molecule type" value="Genomic_DNA"/>
</dbReference>
<dbReference type="AlphaFoldDB" id="A0A8J8P188"/>
<evidence type="ECO:0000313" key="1">
    <source>
        <dbReference type="EMBL" id="TNV85003.1"/>
    </source>
</evidence>
<proteinExistence type="predicted"/>
<protein>
    <submittedName>
        <fullName evidence="1">Uncharacterized protein</fullName>
    </submittedName>
</protein>
<keyword evidence="2" id="KW-1185">Reference proteome</keyword>
<comment type="caution">
    <text evidence="1">The sequence shown here is derived from an EMBL/GenBank/DDBJ whole genome shotgun (WGS) entry which is preliminary data.</text>
</comment>
<gene>
    <name evidence="1" type="ORF">FGO68_gene2456</name>
</gene>
<reference evidence="1" key="1">
    <citation type="submission" date="2019-06" db="EMBL/GenBank/DDBJ databases">
        <authorList>
            <person name="Zheng W."/>
        </authorList>
    </citation>
    <scope>NUCLEOTIDE SEQUENCE</scope>
    <source>
        <strain evidence="1">QDHG01</strain>
    </source>
</reference>
<organism evidence="1 2">
    <name type="scientific">Halteria grandinella</name>
    <dbReference type="NCBI Taxonomy" id="5974"/>
    <lineage>
        <taxon>Eukaryota</taxon>
        <taxon>Sar</taxon>
        <taxon>Alveolata</taxon>
        <taxon>Ciliophora</taxon>
        <taxon>Intramacronucleata</taxon>
        <taxon>Spirotrichea</taxon>
        <taxon>Stichotrichia</taxon>
        <taxon>Sporadotrichida</taxon>
        <taxon>Halteriidae</taxon>
        <taxon>Halteria</taxon>
    </lineage>
</organism>
<accession>A0A8J8P188</accession>
<evidence type="ECO:0000313" key="2">
    <source>
        <dbReference type="Proteomes" id="UP000785679"/>
    </source>
</evidence>
<name>A0A8J8P188_HALGN</name>